<evidence type="ECO:0000313" key="1">
    <source>
        <dbReference type="EMBL" id="MFD1643137.1"/>
    </source>
</evidence>
<dbReference type="Pfam" id="PF00982">
    <property type="entry name" value="Glyco_transf_20"/>
    <property type="match status" value="2"/>
</dbReference>
<dbReference type="Gene3D" id="3.40.50.2000">
    <property type="entry name" value="Glycogen Phosphorylase B"/>
    <property type="match status" value="2"/>
</dbReference>
<reference evidence="1 2" key="1">
    <citation type="journal article" date="2019" name="Int. J. Syst. Evol. Microbiol.">
        <title>The Global Catalogue of Microorganisms (GCM) 10K type strain sequencing project: providing services to taxonomists for standard genome sequencing and annotation.</title>
        <authorList>
            <consortium name="The Broad Institute Genomics Platform"/>
            <consortium name="The Broad Institute Genome Sequencing Center for Infectious Disease"/>
            <person name="Wu L."/>
            <person name="Ma J."/>
        </authorList>
    </citation>
    <scope>NUCLEOTIDE SEQUENCE [LARGE SCALE GENOMIC DNA]</scope>
    <source>
        <strain evidence="1 2">CGMCC 1.10593</strain>
    </source>
</reference>
<organism evidence="1 2">
    <name type="scientific">Halohasta litorea</name>
    <dbReference type="NCBI Taxonomy" id="869891"/>
    <lineage>
        <taxon>Archaea</taxon>
        <taxon>Methanobacteriati</taxon>
        <taxon>Methanobacteriota</taxon>
        <taxon>Stenosarchaea group</taxon>
        <taxon>Halobacteria</taxon>
        <taxon>Halobacteriales</taxon>
        <taxon>Haloferacaceae</taxon>
        <taxon>Halohasta</taxon>
    </lineage>
</organism>
<protein>
    <submittedName>
        <fullName evidence="1">Trehalose-6-phosphate synthase</fullName>
    </submittedName>
</protein>
<dbReference type="GO" id="GO:0005992">
    <property type="term" value="P:trehalose biosynthetic process"/>
    <property type="evidence" value="ECO:0007669"/>
    <property type="project" value="UniProtKB-ARBA"/>
</dbReference>
<dbReference type="InterPro" id="IPR001830">
    <property type="entry name" value="Glyco_trans_20"/>
</dbReference>
<keyword evidence="2" id="KW-1185">Reference proteome</keyword>
<name>A0ABD6DCN7_9EURY</name>
<evidence type="ECO:0000313" key="2">
    <source>
        <dbReference type="Proteomes" id="UP001597052"/>
    </source>
</evidence>
<proteinExistence type="predicted"/>
<dbReference type="PANTHER" id="PTHR10788:SF106">
    <property type="entry name" value="BCDNA.GH08860"/>
    <property type="match status" value="1"/>
</dbReference>
<dbReference type="CDD" id="cd03788">
    <property type="entry name" value="GT20_TPS"/>
    <property type="match status" value="1"/>
</dbReference>
<dbReference type="PANTHER" id="PTHR10788">
    <property type="entry name" value="TREHALOSE-6-PHOSPHATE SYNTHASE"/>
    <property type="match status" value="1"/>
</dbReference>
<comment type="caution">
    <text evidence="1">The sequence shown here is derived from an EMBL/GenBank/DDBJ whole genome shotgun (WGS) entry which is preliminary data.</text>
</comment>
<dbReference type="Proteomes" id="UP001597052">
    <property type="component" value="Unassembled WGS sequence"/>
</dbReference>
<dbReference type="EMBL" id="JBHUDM010000004">
    <property type="protein sequence ID" value="MFD1643137.1"/>
    <property type="molecule type" value="Genomic_DNA"/>
</dbReference>
<sequence length="529" mass="59738">MSESTDVSLDDVLSMLDAWDLVVVSNRQPYRHTYDADGEIAVDRPAGGLTAGLDPVVQETDGTWVAWGDGDADREASDDANSVRVPPEDPAYTLKRVWLSESDVADYYYGFSNRVLWPLCHSLEEKITFEDRHWERYREVNRKFADSVVDTIESNTVDTDSSVERADSDAIAETVEGDTVVWFQDYHFGLAPRFVRESIGDEALLSQFWHIPWPEREVFRDCPHGAELLRGLLANDLLGFHIPAYCANFLDCVSTMLPEAAADWEDWTVSLADAEHTTRLRAFPMGVDTDRIAEHAAAPEEGFWERFRADYGIPDDQQVAVGIDRLDYTKGIPERLAAIEHLLEAHPNWRGEFTYIQKATPSRTEIPEYRELGRRVDRGIERINERFGTDEWQPVIEIDDYLSEEALYGLCRYSDLAIVSSLADGMNLVALEYVSAQIDRTGVLLLSERAGADELLGDAAVSIDPTDTETFASRLDLALSMPDEERRRRMTALRSVVSETNIQSWMADVFEATLTLDQAADTTTDVRTR</sequence>
<dbReference type="SUPFAM" id="SSF53756">
    <property type="entry name" value="UDP-Glycosyltransferase/glycogen phosphorylase"/>
    <property type="match status" value="1"/>
</dbReference>
<dbReference type="GO" id="GO:0016758">
    <property type="term" value="F:hexosyltransferase activity"/>
    <property type="evidence" value="ECO:0007669"/>
    <property type="project" value="UniProtKB-ARBA"/>
</dbReference>
<gene>
    <name evidence="1" type="ORF">ACFSBW_14770</name>
</gene>
<dbReference type="AlphaFoldDB" id="A0ABD6DCN7"/>
<dbReference type="RefSeq" id="WP_256396337.1">
    <property type="nucleotide sequence ID" value="NZ_JANHDJ010000004.1"/>
</dbReference>
<accession>A0ABD6DCN7</accession>